<organism evidence="2 3">
    <name type="scientific">Snodgrassella alvi</name>
    <dbReference type="NCBI Taxonomy" id="1196083"/>
    <lineage>
        <taxon>Bacteria</taxon>
        <taxon>Pseudomonadati</taxon>
        <taxon>Pseudomonadota</taxon>
        <taxon>Betaproteobacteria</taxon>
        <taxon>Neisseriales</taxon>
        <taxon>Neisseriaceae</taxon>
        <taxon>Snodgrassella</taxon>
    </lineage>
</organism>
<keyword evidence="1" id="KW-1133">Transmembrane helix</keyword>
<protein>
    <submittedName>
        <fullName evidence="2">Uncharacterized protein</fullName>
    </submittedName>
</protein>
<sequence length="205" mass="24678">MNVMTTKQVLSYEQFYTFCCAELEQKIAIHRRKEQLLKRKIIIKRFLKNTPGLFVFFLLMYWWRNHAGVSLNWLIFTDWLIFLNWLAFTLFCVCVEFTAETELPENLPDSYTIESFKRHVAHITVLANQENKFISDEQLNDLKTIVTKVLKKYKNCNEKHLYMELVLFPNCIRNKIETKKEKQLKESEVDRCNHIVQEMNMIGRR</sequence>
<accession>A0A855FMT0</accession>
<feature type="transmembrane region" description="Helical" evidence="1">
    <location>
        <begin position="75"/>
        <end position="95"/>
    </location>
</feature>
<gene>
    <name evidence="2" type="ORF">BHC57_03960</name>
</gene>
<keyword evidence="1" id="KW-0812">Transmembrane</keyword>
<feature type="transmembrane region" description="Helical" evidence="1">
    <location>
        <begin position="46"/>
        <end position="63"/>
    </location>
</feature>
<dbReference type="Proteomes" id="UP000230463">
    <property type="component" value="Unassembled WGS sequence"/>
</dbReference>
<dbReference type="RefSeq" id="WP_100123462.1">
    <property type="nucleotide sequence ID" value="NZ_MEIU01000043.1"/>
</dbReference>
<dbReference type="AlphaFoldDB" id="A0A855FMT0"/>
<reference evidence="2 3" key="1">
    <citation type="journal article" date="2017" name="MBio">
        <title>Type VI secretion-mediated competition in the bee gut microbiome.</title>
        <authorList>
            <person name="Steele M.I."/>
            <person name="Kwong W.K."/>
            <person name="Powell J.E."/>
            <person name="Whiteley M."/>
            <person name="Moran N.A."/>
        </authorList>
    </citation>
    <scope>NUCLEOTIDE SEQUENCE [LARGE SCALE GENOMIC DNA]</scope>
    <source>
        <strain evidence="2 3">HK3</strain>
    </source>
</reference>
<comment type="caution">
    <text evidence="2">The sequence shown here is derived from an EMBL/GenBank/DDBJ whole genome shotgun (WGS) entry which is preliminary data.</text>
</comment>
<evidence type="ECO:0000313" key="3">
    <source>
        <dbReference type="Proteomes" id="UP000230463"/>
    </source>
</evidence>
<keyword evidence="1" id="KW-0472">Membrane</keyword>
<name>A0A855FMT0_9NEIS</name>
<evidence type="ECO:0000256" key="1">
    <source>
        <dbReference type="SAM" id="Phobius"/>
    </source>
</evidence>
<evidence type="ECO:0000313" key="2">
    <source>
        <dbReference type="EMBL" id="PIT60462.1"/>
    </source>
</evidence>
<dbReference type="EMBL" id="MEIU01000043">
    <property type="protein sequence ID" value="PIT60462.1"/>
    <property type="molecule type" value="Genomic_DNA"/>
</dbReference>
<proteinExistence type="predicted"/>